<dbReference type="OrthoDB" id="516070at2"/>
<gene>
    <name evidence="2" type="ORF">BC008_03780</name>
    <name evidence="3" type="ORF">BC008_03860</name>
</gene>
<protein>
    <submittedName>
        <fullName evidence="3">CopG family transcriptional regulator</fullName>
    </submittedName>
</protein>
<sequence length="46" mass="5362">MFNKKWVAKRLTVNLAAQEARKLENYCAATGRPMTDVLRQLIRDKL</sequence>
<dbReference type="Pfam" id="PF01402">
    <property type="entry name" value="RHH_1"/>
    <property type="match status" value="1"/>
</dbReference>
<dbReference type="Proteomes" id="UP000053372">
    <property type="component" value="Unassembled WGS sequence"/>
</dbReference>
<evidence type="ECO:0000313" key="3">
    <source>
        <dbReference type="EMBL" id="KST69334.1"/>
    </source>
</evidence>
<dbReference type="SUPFAM" id="SSF47598">
    <property type="entry name" value="Ribbon-helix-helix"/>
    <property type="match status" value="1"/>
</dbReference>
<feature type="domain" description="Ribbon-helix-helix protein CopG" evidence="1">
    <location>
        <begin position="9"/>
        <end position="46"/>
    </location>
</feature>
<dbReference type="InterPro" id="IPR013321">
    <property type="entry name" value="Arc_rbn_hlx_hlx"/>
</dbReference>
<organism evidence="3 4">
    <name type="scientific">Mastigocoleus testarum BC008</name>
    <dbReference type="NCBI Taxonomy" id="371196"/>
    <lineage>
        <taxon>Bacteria</taxon>
        <taxon>Bacillati</taxon>
        <taxon>Cyanobacteriota</taxon>
        <taxon>Cyanophyceae</taxon>
        <taxon>Nostocales</taxon>
        <taxon>Hapalosiphonaceae</taxon>
        <taxon>Mastigocoleus</taxon>
    </lineage>
</organism>
<dbReference type="AlphaFoldDB" id="A0A0V7ZYI3"/>
<evidence type="ECO:0000313" key="2">
    <source>
        <dbReference type="EMBL" id="KST69318.1"/>
    </source>
</evidence>
<accession>A0A0V7ZYI3</accession>
<dbReference type="GO" id="GO:0006355">
    <property type="term" value="P:regulation of DNA-templated transcription"/>
    <property type="evidence" value="ECO:0007669"/>
    <property type="project" value="InterPro"/>
</dbReference>
<keyword evidence="4" id="KW-1185">Reference proteome</keyword>
<comment type="caution">
    <text evidence="3">The sequence shown here is derived from an EMBL/GenBank/DDBJ whole genome shotgun (WGS) entry which is preliminary data.</text>
</comment>
<reference evidence="3 4" key="1">
    <citation type="journal article" date="2015" name="Genome Announc.">
        <title>Draft Genome of the Euendolithic (true boring) Cyanobacterium Mastigocoleus testarum strain BC008.</title>
        <authorList>
            <person name="Guida B.S."/>
            <person name="Garcia-Pichel F."/>
        </authorList>
    </citation>
    <scope>NUCLEOTIDE SEQUENCE [LARGE SCALE GENOMIC DNA]</scope>
    <source>
        <strain evidence="3 4">BC008</strain>
    </source>
</reference>
<evidence type="ECO:0000313" key="4">
    <source>
        <dbReference type="Proteomes" id="UP000053372"/>
    </source>
</evidence>
<dbReference type="EMBL" id="LMTZ01000026">
    <property type="protein sequence ID" value="KST69334.1"/>
    <property type="molecule type" value="Genomic_DNA"/>
</dbReference>
<dbReference type="EMBL" id="LMTZ01000027">
    <property type="protein sequence ID" value="KST69318.1"/>
    <property type="molecule type" value="Genomic_DNA"/>
</dbReference>
<evidence type="ECO:0000259" key="1">
    <source>
        <dbReference type="Pfam" id="PF01402"/>
    </source>
</evidence>
<dbReference type="InterPro" id="IPR010985">
    <property type="entry name" value="Ribbon_hlx_hlx"/>
</dbReference>
<dbReference type="Gene3D" id="1.10.1220.10">
    <property type="entry name" value="Met repressor-like"/>
    <property type="match status" value="1"/>
</dbReference>
<name>A0A0V7ZYI3_9CYAN</name>
<dbReference type="RefSeq" id="WP_036267929.1">
    <property type="nucleotide sequence ID" value="NZ_LMTZ01000026.1"/>
</dbReference>
<dbReference type="InterPro" id="IPR002145">
    <property type="entry name" value="CopG"/>
</dbReference>
<proteinExistence type="predicted"/>